<evidence type="ECO:0000313" key="2">
    <source>
        <dbReference type="Proteomes" id="UP000784294"/>
    </source>
</evidence>
<organism evidence="1 2">
    <name type="scientific">Protopolystoma xenopodis</name>
    <dbReference type="NCBI Taxonomy" id="117903"/>
    <lineage>
        <taxon>Eukaryota</taxon>
        <taxon>Metazoa</taxon>
        <taxon>Spiralia</taxon>
        <taxon>Lophotrochozoa</taxon>
        <taxon>Platyhelminthes</taxon>
        <taxon>Monogenea</taxon>
        <taxon>Polyopisthocotylea</taxon>
        <taxon>Polystomatidea</taxon>
        <taxon>Polystomatidae</taxon>
        <taxon>Protopolystoma</taxon>
    </lineage>
</organism>
<reference evidence="1" key="1">
    <citation type="submission" date="2018-11" db="EMBL/GenBank/DDBJ databases">
        <authorList>
            <consortium name="Pathogen Informatics"/>
        </authorList>
    </citation>
    <scope>NUCLEOTIDE SEQUENCE</scope>
</reference>
<dbReference type="AlphaFoldDB" id="A0A3S5BDS9"/>
<proteinExistence type="predicted"/>
<gene>
    <name evidence="1" type="ORF">PXEA_LOCUS14074</name>
</gene>
<dbReference type="Proteomes" id="UP000784294">
    <property type="component" value="Unassembled WGS sequence"/>
</dbReference>
<keyword evidence="2" id="KW-1185">Reference proteome</keyword>
<dbReference type="EMBL" id="CAAALY010047348">
    <property type="protein sequence ID" value="VEL20634.1"/>
    <property type="molecule type" value="Genomic_DNA"/>
</dbReference>
<comment type="caution">
    <text evidence="1">The sequence shown here is derived from an EMBL/GenBank/DDBJ whole genome shotgun (WGS) entry which is preliminary data.</text>
</comment>
<protein>
    <submittedName>
        <fullName evidence="1">Uncharacterized protein</fullName>
    </submittedName>
</protein>
<accession>A0A3S5BDS9</accession>
<name>A0A3S5BDS9_9PLAT</name>
<sequence>MDISPVVKPVERAAFMRVAMPILVIRRLFWSCSATETLFDCSIRTTNLGSQFVTFRPINPNVSRLKKRQYGAAVFWAHLPLKLHLDFVQLLLSIFFACYHGNLSFFGTPFV</sequence>
<evidence type="ECO:0000313" key="1">
    <source>
        <dbReference type="EMBL" id="VEL20634.1"/>
    </source>
</evidence>